<comment type="caution">
    <text evidence="1">The sequence shown here is derived from an EMBL/GenBank/DDBJ whole genome shotgun (WGS) entry which is preliminary data.</text>
</comment>
<dbReference type="AlphaFoldDB" id="A0A520XAX0"/>
<protein>
    <submittedName>
        <fullName evidence="1">Uncharacterized protein</fullName>
    </submittedName>
</protein>
<accession>A0A520XAX0</accession>
<name>A0A520XAX0_9DELT</name>
<sequence>MEKILFILGAGASAEGGAPLMGNFLDKAKEIIFDKKVDLKNKNDFERVFSAIDTLRNGRIEEKLNKEIDWNNIESVFSILEEIQFIEDLPISIDDKKSILFSLKNLILETLAQSIIFPQSVRNELKYNQPPKPYGLFATLLDKIKTAYNISLITFNYDISLDYALNLLRLPYGYCFDKSYSQIPLLKPHGSLNWALCNKCGGISPVTFTEHGQKYFMSRQISKALSERWGVSPWKEGNINLEMRNLLNKHECPYCRATSLSNPVFCDEEPFIIPPAKSKNYEKLQIIHDRVKKEISSADYIYIIGYSFPESDDSIREYIDEHAKNYKRMIIINPEQSLKDQFKDHNYRREIRNLKFKESIRTIAEDLNCDYKEIMNSADHLGLSV</sequence>
<dbReference type="Proteomes" id="UP000322454">
    <property type="component" value="Unassembled WGS sequence"/>
</dbReference>
<evidence type="ECO:0000313" key="1">
    <source>
        <dbReference type="EMBL" id="RZV38319.1"/>
    </source>
</evidence>
<dbReference type="SUPFAM" id="SSF52467">
    <property type="entry name" value="DHS-like NAD/FAD-binding domain"/>
    <property type="match status" value="1"/>
</dbReference>
<gene>
    <name evidence="1" type="ORF">EVJ48_07145</name>
</gene>
<proteinExistence type="predicted"/>
<organism evidence="1 2">
    <name type="scientific">Candidatus Acidulodesulfobacterium acidiphilum</name>
    <dbReference type="NCBI Taxonomy" id="2597224"/>
    <lineage>
        <taxon>Bacteria</taxon>
        <taxon>Deltaproteobacteria</taxon>
        <taxon>Candidatus Acidulodesulfobacterales</taxon>
        <taxon>Candidatus Acidulodesulfobacterium</taxon>
    </lineage>
</organism>
<reference evidence="1 2" key="1">
    <citation type="submission" date="2019-01" db="EMBL/GenBank/DDBJ databases">
        <title>Insights into ecological role of a new deltaproteobacterial order Candidatus Sinidesulfobacterales (Sva0485) by metagenomics and metatranscriptomics.</title>
        <authorList>
            <person name="Tan S."/>
            <person name="Liu J."/>
            <person name="Fang Y."/>
            <person name="Hedlund B."/>
            <person name="Lian Z.-H."/>
            <person name="Huang L.-Y."/>
            <person name="Li J.-T."/>
            <person name="Huang L.-N."/>
            <person name="Li W.-J."/>
            <person name="Jiang H.-C."/>
            <person name="Dong H.-L."/>
            <person name="Shu W.-S."/>
        </authorList>
    </citation>
    <scope>NUCLEOTIDE SEQUENCE [LARGE SCALE GENOMIC DNA]</scope>
    <source>
        <strain evidence="1">AP4</strain>
    </source>
</reference>
<evidence type="ECO:0000313" key="2">
    <source>
        <dbReference type="Proteomes" id="UP000322454"/>
    </source>
</evidence>
<dbReference type="EMBL" id="SHMQ01000020">
    <property type="protein sequence ID" value="RZV38319.1"/>
    <property type="molecule type" value="Genomic_DNA"/>
</dbReference>
<dbReference type="InterPro" id="IPR029035">
    <property type="entry name" value="DHS-like_NAD/FAD-binding_dom"/>
</dbReference>